<dbReference type="Pfam" id="PF02608">
    <property type="entry name" value="Bmp"/>
    <property type="match status" value="1"/>
</dbReference>
<dbReference type="InterPro" id="IPR028082">
    <property type="entry name" value="Peripla_BP_I"/>
</dbReference>
<dbReference type="InterPro" id="IPR050957">
    <property type="entry name" value="BMP_lipoprotein"/>
</dbReference>
<keyword evidence="5" id="KW-0472">Membrane</keyword>
<dbReference type="PANTHER" id="PTHR34296:SF2">
    <property type="entry name" value="ABC TRANSPORTER GUANOSINE-BINDING PROTEIN NUPN"/>
    <property type="match status" value="1"/>
</dbReference>
<dbReference type="NCBIfam" id="TIGR01409">
    <property type="entry name" value="TAT_signal_seq"/>
    <property type="match status" value="1"/>
</dbReference>
<comment type="caution">
    <text evidence="9">The sequence shown here is derived from an EMBL/GenBank/DDBJ whole genome shotgun (WGS) entry which is preliminary data.</text>
</comment>
<keyword evidence="10" id="KW-1185">Reference proteome</keyword>
<evidence type="ECO:0000259" key="8">
    <source>
        <dbReference type="Pfam" id="PF02608"/>
    </source>
</evidence>
<evidence type="ECO:0000256" key="4">
    <source>
        <dbReference type="ARBA" id="ARBA00022729"/>
    </source>
</evidence>
<evidence type="ECO:0000256" key="5">
    <source>
        <dbReference type="ARBA" id="ARBA00023136"/>
    </source>
</evidence>
<dbReference type="InterPro" id="IPR006311">
    <property type="entry name" value="TAT_signal"/>
</dbReference>
<comment type="subcellular location">
    <subcellularLocation>
        <location evidence="1">Cell membrane</location>
        <topology evidence="1">Lipid-anchor</topology>
    </subcellularLocation>
</comment>
<evidence type="ECO:0000313" key="9">
    <source>
        <dbReference type="EMBL" id="MCR9035803.1"/>
    </source>
</evidence>
<name>A0ABT1Z6G4_9ACTN</name>
<feature type="compositionally biased region" description="Low complexity" evidence="7">
    <location>
        <begin position="31"/>
        <end position="54"/>
    </location>
</feature>
<keyword evidence="6" id="KW-0449">Lipoprotein</keyword>
<accession>A0ABT1Z6G4</accession>
<feature type="region of interest" description="Disordered" evidence="7">
    <location>
        <begin position="31"/>
        <end position="56"/>
    </location>
</feature>
<dbReference type="EMBL" id="JANSKA010000001">
    <property type="protein sequence ID" value="MCR9035803.1"/>
    <property type="molecule type" value="Genomic_DNA"/>
</dbReference>
<dbReference type="PANTHER" id="PTHR34296">
    <property type="entry name" value="TRANSCRIPTIONAL ACTIVATOR PROTEIN MED"/>
    <property type="match status" value="1"/>
</dbReference>
<gene>
    <name evidence="9" type="ORF">NVS32_02375</name>
</gene>
<dbReference type="InterPro" id="IPR003760">
    <property type="entry name" value="PnrA-like"/>
</dbReference>
<dbReference type="SUPFAM" id="SSF53822">
    <property type="entry name" value="Periplasmic binding protein-like I"/>
    <property type="match status" value="1"/>
</dbReference>
<evidence type="ECO:0000256" key="6">
    <source>
        <dbReference type="ARBA" id="ARBA00023288"/>
    </source>
</evidence>
<feature type="domain" description="ABC transporter substrate-binding protein PnrA-like" evidence="8">
    <location>
        <begin position="59"/>
        <end position="352"/>
    </location>
</feature>
<keyword evidence="4" id="KW-0732">Signal</keyword>
<evidence type="ECO:0000313" key="10">
    <source>
        <dbReference type="Proteomes" id="UP001204320"/>
    </source>
</evidence>
<evidence type="ECO:0000256" key="1">
    <source>
        <dbReference type="ARBA" id="ARBA00004193"/>
    </source>
</evidence>
<dbReference type="PROSITE" id="PS51318">
    <property type="entry name" value="TAT"/>
    <property type="match status" value="1"/>
</dbReference>
<dbReference type="Proteomes" id="UP001204320">
    <property type="component" value="Unassembled WGS sequence"/>
</dbReference>
<comment type="similarity">
    <text evidence="2">Belongs to the BMP lipoprotein family.</text>
</comment>
<reference evidence="9 10" key="1">
    <citation type="submission" date="2022-08" db="EMBL/GenBank/DDBJ databases">
        <title>Tractidigestivibacter montrealensis type strain KD21.</title>
        <authorList>
            <person name="Diop K."/>
            <person name="Richard C."/>
            <person name="Routy B."/>
        </authorList>
    </citation>
    <scope>NUCLEOTIDE SEQUENCE [LARGE SCALE GENOMIC DNA]</scope>
    <source>
        <strain evidence="9 10">KD21</strain>
    </source>
</reference>
<evidence type="ECO:0000256" key="7">
    <source>
        <dbReference type="SAM" id="MobiDB-lite"/>
    </source>
</evidence>
<keyword evidence="3" id="KW-1003">Cell membrane</keyword>
<sequence length="365" mass="37834">MPDQSSFTRRGFLKGLAGACALGATGALVGCGGSSSDSSSSSDTSSSTATSGTTHKVEMVTDTGGVNDQSFNQISWSGLQRLQQEEGWDVSYLESKQESDYATNLDKAVDDDAELIWAIGFAMADAVGNAAKANPNVQFGIIDNANPTDASNITGVQFRAQESSFIVGYIAACVSKTGMVGNVLGVESDVLRQFEFGYKAGVAYANKEKGLNVQCESQYAESFGDAAKGSSITQRMVSDGCDVVFQAAGGTGVGVINACKDAGIYAIGADMDQSYLAEGTVLTSALKEVDVAIVDVSKRLLSGDLKGGSNITLGLSDGAVGIPEDYSLMGEDVYNDALAVEELIKSGDIVPPATSDDYDKFVASL</sequence>
<dbReference type="Gene3D" id="3.40.50.2300">
    <property type="match status" value="2"/>
</dbReference>
<dbReference type="RefSeq" id="WP_258498497.1">
    <property type="nucleotide sequence ID" value="NZ_JANSKA010000001.1"/>
</dbReference>
<dbReference type="InterPro" id="IPR019546">
    <property type="entry name" value="TAT_signal_bac_arc"/>
</dbReference>
<dbReference type="CDD" id="cd06354">
    <property type="entry name" value="PBP1_PrnA-like"/>
    <property type="match status" value="1"/>
</dbReference>
<proteinExistence type="inferred from homology"/>
<evidence type="ECO:0000256" key="2">
    <source>
        <dbReference type="ARBA" id="ARBA00008610"/>
    </source>
</evidence>
<evidence type="ECO:0000256" key="3">
    <source>
        <dbReference type="ARBA" id="ARBA00022475"/>
    </source>
</evidence>
<organism evidence="9 10">
    <name type="scientific">Tractidigestivibacter montrealensis</name>
    <dbReference type="NCBI Taxonomy" id="2972466"/>
    <lineage>
        <taxon>Bacteria</taxon>
        <taxon>Bacillati</taxon>
        <taxon>Actinomycetota</taxon>
        <taxon>Coriobacteriia</taxon>
        <taxon>Coriobacteriales</taxon>
        <taxon>Atopobiaceae</taxon>
        <taxon>Tractidigestivibacter</taxon>
    </lineage>
</organism>
<protein>
    <submittedName>
        <fullName evidence="9">BMP family ABC transporter substrate-binding protein</fullName>
    </submittedName>
</protein>